<evidence type="ECO:0008006" key="3">
    <source>
        <dbReference type="Google" id="ProtNLM"/>
    </source>
</evidence>
<organism evidence="1 2">
    <name type="scientific">Maribellus comscasis</name>
    <dbReference type="NCBI Taxonomy" id="2681766"/>
    <lineage>
        <taxon>Bacteria</taxon>
        <taxon>Pseudomonadati</taxon>
        <taxon>Bacteroidota</taxon>
        <taxon>Bacteroidia</taxon>
        <taxon>Marinilabiliales</taxon>
        <taxon>Prolixibacteraceae</taxon>
        <taxon>Maribellus</taxon>
    </lineage>
</organism>
<protein>
    <recommendedName>
        <fullName evidence="3">Molybdopterin-guanine dinucleotide biosynthesis protein B (MobB) domain-containing protein</fullName>
    </recommendedName>
</protein>
<dbReference type="KEGG" id="mcos:GM418_17370"/>
<dbReference type="Gene3D" id="3.40.50.300">
    <property type="entry name" value="P-loop containing nucleotide triphosphate hydrolases"/>
    <property type="match status" value="1"/>
</dbReference>
<evidence type="ECO:0000313" key="1">
    <source>
        <dbReference type="EMBL" id="QGY45378.1"/>
    </source>
</evidence>
<gene>
    <name evidence="1" type="ORF">GM418_17370</name>
</gene>
<name>A0A6I6JWA4_9BACT</name>
<evidence type="ECO:0000313" key="2">
    <source>
        <dbReference type="Proteomes" id="UP000428260"/>
    </source>
</evidence>
<dbReference type="RefSeq" id="WP_158868522.1">
    <property type="nucleotide sequence ID" value="NZ_CP046401.1"/>
</dbReference>
<dbReference type="EMBL" id="CP046401">
    <property type="protein sequence ID" value="QGY45378.1"/>
    <property type="molecule type" value="Genomic_DNA"/>
</dbReference>
<dbReference type="InterPro" id="IPR027417">
    <property type="entry name" value="P-loop_NTPase"/>
</dbReference>
<reference evidence="1 2" key="1">
    <citation type="submission" date="2019-11" db="EMBL/GenBank/DDBJ databases">
        <authorList>
            <person name="Zheng R.K."/>
            <person name="Sun C.M."/>
        </authorList>
    </citation>
    <scope>NUCLEOTIDE SEQUENCE [LARGE SCALE GENOMIC DNA]</scope>
    <source>
        <strain evidence="1 2">WC007</strain>
    </source>
</reference>
<dbReference type="AlphaFoldDB" id="A0A6I6JWA4"/>
<keyword evidence="2" id="KW-1185">Reference proteome</keyword>
<proteinExistence type="predicted"/>
<dbReference type="Proteomes" id="UP000428260">
    <property type="component" value="Chromosome"/>
</dbReference>
<accession>A0A6I6JWA4</accession>
<sequence>MEKLDNILVIAGSGQNVGKTTLACQILQNEKEKSPVAIKITPHFHKITKGLTEIQKGENWALFEEEDKTSGKDSSRYLQNGAVKSYLILAKDDGLQNAFSAIKKILPNKIPVLVESASLVKIIKPGLFLVVLPDEEFSQKAMERMLLKADLVVISDGKKFYPSPQKLIFKNTWQIK</sequence>